<accession>A0A7L2API1</accession>
<dbReference type="EMBL" id="VXBZ01004829">
    <property type="protein sequence ID" value="NXP48052.1"/>
    <property type="molecule type" value="Genomic_DNA"/>
</dbReference>
<dbReference type="SMART" id="SM00034">
    <property type="entry name" value="CLECT"/>
    <property type="match status" value="1"/>
</dbReference>
<dbReference type="PANTHER" id="PTHR45710">
    <property type="entry name" value="C-TYPE LECTIN DOMAIN-CONTAINING PROTEIN 180"/>
    <property type="match status" value="1"/>
</dbReference>
<reference evidence="4 5" key="1">
    <citation type="submission" date="2019-09" db="EMBL/GenBank/DDBJ databases">
        <title>Bird 10,000 Genomes (B10K) Project - Family phase.</title>
        <authorList>
            <person name="Zhang G."/>
        </authorList>
    </citation>
    <scope>NUCLEOTIDE SEQUENCE [LARGE SCALE GENOMIC DNA]</scope>
    <source>
        <strain evidence="4">B10K-DU-001-55</strain>
        <tissue evidence="4">Muscle</tissue>
    </source>
</reference>
<keyword evidence="2" id="KW-0430">Lectin</keyword>
<dbReference type="GO" id="GO:0005886">
    <property type="term" value="C:plasma membrane"/>
    <property type="evidence" value="ECO:0007669"/>
    <property type="project" value="UniProtKB-SubCell"/>
</dbReference>
<dbReference type="PROSITE" id="PS50041">
    <property type="entry name" value="C_TYPE_LECTIN_2"/>
    <property type="match status" value="1"/>
</dbReference>
<dbReference type="OrthoDB" id="9068377at2759"/>
<feature type="domain" description="C-type lectin" evidence="3">
    <location>
        <begin position="4"/>
        <end position="106"/>
    </location>
</feature>
<feature type="non-terminal residue" evidence="4">
    <location>
        <position position="117"/>
    </location>
</feature>
<dbReference type="PANTHER" id="PTHR45710:SF35">
    <property type="entry name" value="C-TYPE LECTIN DOMAIN FAMILY 2 MEMBER D"/>
    <property type="match status" value="1"/>
</dbReference>
<evidence type="ECO:0000256" key="2">
    <source>
        <dbReference type="ARBA" id="ARBA00022734"/>
    </source>
</evidence>
<dbReference type="SUPFAM" id="SSF56436">
    <property type="entry name" value="C-type lectin-like"/>
    <property type="match status" value="1"/>
</dbReference>
<sequence length="117" mass="13729">WLGFQGKCFYFSETESNWTTSQESCEALGASLAFISSEEELAFIHRFKGDVNYWFGLHKEHGSWCWSNGTIFSNWFEVRGSGSCAYLNHRRISSSLCDTRKNWLCSRTDNYVQWRQK</sequence>
<gene>
    <name evidence="4" type="primary">Clec2e_1</name>
    <name evidence="4" type="ORF">HELFUL_R03691</name>
</gene>
<dbReference type="InterPro" id="IPR016187">
    <property type="entry name" value="CTDL_fold"/>
</dbReference>
<dbReference type="Gene3D" id="3.10.100.10">
    <property type="entry name" value="Mannose-Binding Protein A, subunit A"/>
    <property type="match status" value="1"/>
</dbReference>
<keyword evidence="5" id="KW-1185">Reference proteome</keyword>
<dbReference type="InterPro" id="IPR033992">
    <property type="entry name" value="NKR-like_CTLD"/>
</dbReference>
<evidence type="ECO:0000256" key="1">
    <source>
        <dbReference type="ARBA" id="ARBA00004401"/>
    </source>
</evidence>
<comment type="subcellular location">
    <subcellularLocation>
        <location evidence="1">Cell membrane</location>
        <topology evidence="1">Single-pass type II membrane protein</topology>
    </subcellularLocation>
</comment>
<evidence type="ECO:0000313" key="5">
    <source>
        <dbReference type="Proteomes" id="UP000590868"/>
    </source>
</evidence>
<evidence type="ECO:0000259" key="3">
    <source>
        <dbReference type="PROSITE" id="PS50041"/>
    </source>
</evidence>
<dbReference type="CDD" id="cd03593">
    <property type="entry name" value="CLECT_NK_receptors_like"/>
    <property type="match status" value="1"/>
</dbReference>
<dbReference type="InterPro" id="IPR016186">
    <property type="entry name" value="C-type_lectin-like/link_sf"/>
</dbReference>
<comment type="caution">
    <text evidence="4">The sequence shown here is derived from an EMBL/GenBank/DDBJ whole genome shotgun (WGS) entry which is preliminary data.</text>
</comment>
<organism evidence="4 5">
    <name type="scientific">Heliornis fulica</name>
    <name type="common">sungrebe</name>
    <dbReference type="NCBI Taxonomy" id="54369"/>
    <lineage>
        <taxon>Eukaryota</taxon>
        <taxon>Metazoa</taxon>
        <taxon>Chordata</taxon>
        <taxon>Craniata</taxon>
        <taxon>Vertebrata</taxon>
        <taxon>Euteleostomi</taxon>
        <taxon>Archelosauria</taxon>
        <taxon>Archosauria</taxon>
        <taxon>Dinosauria</taxon>
        <taxon>Saurischia</taxon>
        <taxon>Theropoda</taxon>
        <taxon>Coelurosauria</taxon>
        <taxon>Aves</taxon>
        <taxon>Neognathae</taxon>
        <taxon>Neoaves</taxon>
        <taxon>Gruiformes</taxon>
        <taxon>Heliornithidae</taxon>
        <taxon>Heliornis</taxon>
    </lineage>
</organism>
<protein>
    <submittedName>
        <fullName evidence="4">CLC2E protein</fullName>
    </submittedName>
</protein>
<dbReference type="GO" id="GO:0030246">
    <property type="term" value="F:carbohydrate binding"/>
    <property type="evidence" value="ECO:0007669"/>
    <property type="project" value="UniProtKB-KW"/>
</dbReference>
<name>A0A7L2API1_9GRUI</name>
<dbReference type="Pfam" id="PF00059">
    <property type="entry name" value="Lectin_C"/>
    <property type="match status" value="1"/>
</dbReference>
<dbReference type="AlphaFoldDB" id="A0A7L2API1"/>
<feature type="non-terminal residue" evidence="4">
    <location>
        <position position="1"/>
    </location>
</feature>
<evidence type="ECO:0000313" key="4">
    <source>
        <dbReference type="EMBL" id="NXP48052.1"/>
    </source>
</evidence>
<dbReference type="InterPro" id="IPR050828">
    <property type="entry name" value="C-type_lectin/matrix_domain"/>
</dbReference>
<dbReference type="InterPro" id="IPR001304">
    <property type="entry name" value="C-type_lectin-like"/>
</dbReference>
<dbReference type="Proteomes" id="UP000590868">
    <property type="component" value="Unassembled WGS sequence"/>
</dbReference>
<proteinExistence type="predicted"/>